<dbReference type="Proteomes" id="UP001174909">
    <property type="component" value="Unassembled WGS sequence"/>
</dbReference>
<dbReference type="GO" id="GO:0005524">
    <property type="term" value="F:ATP binding"/>
    <property type="evidence" value="ECO:0007669"/>
    <property type="project" value="UniProtKB-KW"/>
</dbReference>
<dbReference type="HAMAP" id="MF_00021">
    <property type="entry name" value="ThiI"/>
    <property type="match status" value="1"/>
</dbReference>
<dbReference type="Pfam" id="PF22025">
    <property type="entry name" value="ThiI_fer"/>
    <property type="match status" value="1"/>
</dbReference>
<keyword evidence="8" id="KW-0784">Thiamine biosynthesis</keyword>
<dbReference type="InterPro" id="IPR020536">
    <property type="entry name" value="ThiI_AANH"/>
</dbReference>
<keyword evidence="7 9" id="KW-0694">RNA-binding</keyword>
<dbReference type="PANTHER" id="PTHR43209">
    <property type="entry name" value="TRNA SULFURTRANSFERASE"/>
    <property type="match status" value="1"/>
</dbReference>
<dbReference type="InterPro" id="IPR049961">
    <property type="entry name" value="ThiI_N"/>
</dbReference>
<dbReference type="InterPro" id="IPR050102">
    <property type="entry name" value="tRNA_sulfurtransferase_ThiI"/>
</dbReference>
<evidence type="ECO:0000313" key="11">
    <source>
        <dbReference type="EMBL" id="CAI8003678.1"/>
    </source>
</evidence>
<dbReference type="FunFam" id="3.40.50.620:FF:000053">
    <property type="entry name" value="Probable tRNA sulfurtransferase"/>
    <property type="match status" value="1"/>
</dbReference>
<evidence type="ECO:0000256" key="4">
    <source>
        <dbReference type="ARBA" id="ARBA00022679"/>
    </source>
</evidence>
<evidence type="ECO:0000256" key="1">
    <source>
        <dbReference type="ARBA" id="ARBA00004496"/>
    </source>
</evidence>
<dbReference type="NCBIfam" id="TIGR00342">
    <property type="entry name" value="tRNA uracil 4-sulfurtransferase ThiI"/>
    <property type="match status" value="1"/>
</dbReference>
<keyword evidence="6" id="KW-0067">ATP-binding</keyword>
<gene>
    <name evidence="11" type="ORF">GBAR_LOCUS3735</name>
</gene>
<keyword evidence="3" id="KW-0820">tRNA-binding</keyword>
<evidence type="ECO:0000256" key="2">
    <source>
        <dbReference type="ARBA" id="ARBA00022490"/>
    </source>
</evidence>
<evidence type="ECO:0000256" key="8">
    <source>
        <dbReference type="ARBA" id="ARBA00022977"/>
    </source>
</evidence>
<evidence type="ECO:0000256" key="6">
    <source>
        <dbReference type="ARBA" id="ARBA00022840"/>
    </source>
</evidence>
<dbReference type="SUPFAM" id="SSF143437">
    <property type="entry name" value="THUMP domain-like"/>
    <property type="match status" value="1"/>
</dbReference>
<dbReference type="InterPro" id="IPR054173">
    <property type="entry name" value="ThiI_fer"/>
</dbReference>
<evidence type="ECO:0000256" key="3">
    <source>
        <dbReference type="ARBA" id="ARBA00022555"/>
    </source>
</evidence>
<proteinExistence type="inferred from homology"/>
<sequence>MLIHYHEIGLKGKNRGRFERRLMTNITRALKDVPCGKLERLSGRMMLALTSESPIDVIRERLSTVFGIANFSEAVVAKRNIEAIRETTWALAQKADFESFKIVTKRGDKTFPLNSDQINRDVGKHIQTLSGARVLMDNPDLICFIEIAPQRIFIYAEKIPAPGGLPVGSNERAVSLLSSGIDSPVASYKIMKRGVKLTYVHFHSQPYTNRNSQRNTEDLVRLLTRHQYVSDLYLVPFVEIQRHIMTRAPASYRVILYRRAMLRIAEAIAQKVDAHALVTGENVGQVASQTLSNMRAIEEVTPLPILRPLSGDNKEEIINEARRIGTYQISIEPYEDCCSVFVPKHPETRANLEKVREIESALDLAPLIIQTLEQTKRKTFKF</sequence>
<evidence type="ECO:0000259" key="10">
    <source>
        <dbReference type="PROSITE" id="PS51165"/>
    </source>
</evidence>
<dbReference type="PANTHER" id="PTHR43209:SF1">
    <property type="entry name" value="TRNA SULFURTRANSFERASE"/>
    <property type="match status" value="1"/>
</dbReference>
<dbReference type="InterPro" id="IPR004114">
    <property type="entry name" value="THUMP_dom"/>
</dbReference>
<protein>
    <submittedName>
        <fullName evidence="11">Probable tRNA sulfurtransferase</fullName>
    </submittedName>
</protein>
<evidence type="ECO:0000256" key="5">
    <source>
        <dbReference type="ARBA" id="ARBA00022741"/>
    </source>
</evidence>
<dbReference type="GO" id="GO:0052837">
    <property type="term" value="P:thiazole biosynthetic process"/>
    <property type="evidence" value="ECO:0007669"/>
    <property type="project" value="TreeGrafter"/>
</dbReference>
<dbReference type="CDD" id="cd01712">
    <property type="entry name" value="PPase_ThiI"/>
    <property type="match status" value="1"/>
</dbReference>
<comment type="caution">
    <text evidence="11">The sequence shown here is derived from an EMBL/GenBank/DDBJ whole genome shotgun (WGS) entry which is preliminary data.</text>
</comment>
<accession>A0AA35R654</accession>
<dbReference type="SUPFAM" id="SSF52402">
    <property type="entry name" value="Adenine nucleotide alpha hydrolases-like"/>
    <property type="match status" value="1"/>
</dbReference>
<dbReference type="Pfam" id="PF02568">
    <property type="entry name" value="ThiI"/>
    <property type="match status" value="1"/>
</dbReference>
<dbReference type="PROSITE" id="PS51165">
    <property type="entry name" value="THUMP"/>
    <property type="match status" value="1"/>
</dbReference>
<name>A0AA35R654_GEOBA</name>
<dbReference type="GO" id="GO:0016783">
    <property type="term" value="F:sulfurtransferase activity"/>
    <property type="evidence" value="ECO:0007669"/>
    <property type="project" value="InterPro"/>
</dbReference>
<dbReference type="Pfam" id="PF02926">
    <property type="entry name" value="THUMP"/>
    <property type="match status" value="1"/>
</dbReference>
<dbReference type="Gene3D" id="3.30.2130.30">
    <property type="match status" value="1"/>
</dbReference>
<dbReference type="EMBL" id="CASHTH010000537">
    <property type="protein sequence ID" value="CAI8003678.1"/>
    <property type="molecule type" value="Genomic_DNA"/>
</dbReference>
<dbReference type="GO" id="GO:0000049">
    <property type="term" value="F:tRNA binding"/>
    <property type="evidence" value="ECO:0007669"/>
    <property type="project" value="UniProtKB-KW"/>
</dbReference>
<dbReference type="GO" id="GO:0009228">
    <property type="term" value="P:thiamine biosynthetic process"/>
    <property type="evidence" value="ECO:0007669"/>
    <property type="project" value="UniProtKB-KW"/>
</dbReference>
<dbReference type="GO" id="GO:0004810">
    <property type="term" value="F:CCA tRNA nucleotidyltransferase activity"/>
    <property type="evidence" value="ECO:0007669"/>
    <property type="project" value="InterPro"/>
</dbReference>
<organism evidence="11 12">
    <name type="scientific">Geodia barretti</name>
    <name type="common">Barrett's horny sponge</name>
    <dbReference type="NCBI Taxonomy" id="519541"/>
    <lineage>
        <taxon>Eukaryota</taxon>
        <taxon>Metazoa</taxon>
        <taxon>Porifera</taxon>
        <taxon>Demospongiae</taxon>
        <taxon>Heteroscleromorpha</taxon>
        <taxon>Tetractinellida</taxon>
        <taxon>Astrophorina</taxon>
        <taxon>Geodiidae</taxon>
        <taxon>Geodia</taxon>
    </lineage>
</organism>
<dbReference type="InterPro" id="IPR003720">
    <property type="entry name" value="tRNA_STrfase"/>
</dbReference>
<keyword evidence="5" id="KW-0547">Nucleotide-binding</keyword>
<reference evidence="11" key="1">
    <citation type="submission" date="2023-03" db="EMBL/GenBank/DDBJ databases">
        <authorList>
            <person name="Steffen K."/>
            <person name="Cardenas P."/>
        </authorList>
    </citation>
    <scope>NUCLEOTIDE SEQUENCE</scope>
</reference>
<dbReference type="CDD" id="cd11716">
    <property type="entry name" value="THUMP_ThiI"/>
    <property type="match status" value="1"/>
</dbReference>
<dbReference type="InterPro" id="IPR049962">
    <property type="entry name" value="THUMP_ThiI"/>
</dbReference>
<evidence type="ECO:0000313" key="12">
    <source>
        <dbReference type="Proteomes" id="UP001174909"/>
    </source>
</evidence>
<comment type="subcellular location">
    <subcellularLocation>
        <location evidence="1">Cytoplasm</location>
    </subcellularLocation>
</comment>
<keyword evidence="4" id="KW-0808">Transferase</keyword>
<keyword evidence="2" id="KW-0963">Cytoplasm</keyword>
<dbReference type="Gene3D" id="3.40.50.620">
    <property type="entry name" value="HUPs"/>
    <property type="match status" value="1"/>
</dbReference>
<dbReference type="InterPro" id="IPR014729">
    <property type="entry name" value="Rossmann-like_a/b/a_fold"/>
</dbReference>
<dbReference type="AlphaFoldDB" id="A0AA35R654"/>
<evidence type="ECO:0000256" key="7">
    <source>
        <dbReference type="ARBA" id="ARBA00022884"/>
    </source>
</evidence>
<dbReference type="SMART" id="SM00981">
    <property type="entry name" value="THUMP"/>
    <property type="match status" value="1"/>
</dbReference>
<evidence type="ECO:0000256" key="9">
    <source>
        <dbReference type="PROSITE-ProRule" id="PRU00529"/>
    </source>
</evidence>
<dbReference type="GO" id="GO:0005829">
    <property type="term" value="C:cytosol"/>
    <property type="evidence" value="ECO:0007669"/>
    <property type="project" value="TreeGrafter"/>
</dbReference>
<feature type="domain" description="THUMP" evidence="10">
    <location>
        <begin position="56"/>
        <end position="158"/>
    </location>
</feature>
<keyword evidence="12" id="KW-1185">Reference proteome</keyword>
<dbReference type="GO" id="GO:0002937">
    <property type="term" value="P:tRNA 4-thiouridine biosynthesis"/>
    <property type="evidence" value="ECO:0007669"/>
    <property type="project" value="TreeGrafter"/>
</dbReference>